<proteinExistence type="predicted"/>
<accession>A0AAE1CU66</accession>
<reference evidence="1" key="1">
    <citation type="journal article" date="2023" name="G3 (Bethesda)">
        <title>A reference genome for the long-term kleptoplast-retaining sea slug Elysia crispata morphotype clarki.</title>
        <authorList>
            <person name="Eastman K.E."/>
            <person name="Pendleton A.L."/>
            <person name="Shaikh M.A."/>
            <person name="Suttiyut T."/>
            <person name="Ogas R."/>
            <person name="Tomko P."/>
            <person name="Gavelis G."/>
            <person name="Widhalm J.R."/>
            <person name="Wisecaver J.H."/>
        </authorList>
    </citation>
    <scope>NUCLEOTIDE SEQUENCE</scope>
    <source>
        <strain evidence="1">ECLA1</strain>
    </source>
</reference>
<gene>
    <name evidence="1" type="ORF">RRG08_064518</name>
</gene>
<sequence length="111" mass="12826">MEGGRNLTQQPLQLEEFKSSPRDAARTIYEQIDLWPGVMLVRFPWSSSPEIPKAGLQDTLDQYTIVDGFIDKCDSSNRSPQNGRLQFLSRSLFRTCWSKACCQRFKLYDTD</sequence>
<dbReference type="Proteomes" id="UP001283361">
    <property type="component" value="Unassembled WGS sequence"/>
</dbReference>
<name>A0AAE1CU66_9GAST</name>
<evidence type="ECO:0000313" key="2">
    <source>
        <dbReference type="Proteomes" id="UP001283361"/>
    </source>
</evidence>
<protein>
    <submittedName>
        <fullName evidence="1">Uncharacterized protein</fullName>
    </submittedName>
</protein>
<keyword evidence="2" id="KW-1185">Reference proteome</keyword>
<evidence type="ECO:0000313" key="1">
    <source>
        <dbReference type="EMBL" id="KAK3735926.1"/>
    </source>
</evidence>
<comment type="caution">
    <text evidence="1">The sequence shown here is derived from an EMBL/GenBank/DDBJ whole genome shotgun (WGS) entry which is preliminary data.</text>
</comment>
<dbReference type="EMBL" id="JAWDGP010006762">
    <property type="protein sequence ID" value="KAK3735926.1"/>
    <property type="molecule type" value="Genomic_DNA"/>
</dbReference>
<dbReference type="AlphaFoldDB" id="A0AAE1CU66"/>
<organism evidence="1 2">
    <name type="scientific">Elysia crispata</name>
    <name type="common">lettuce slug</name>
    <dbReference type="NCBI Taxonomy" id="231223"/>
    <lineage>
        <taxon>Eukaryota</taxon>
        <taxon>Metazoa</taxon>
        <taxon>Spiralia</taxon>
        <taxon>Lophotrochozoa</taxon>
        <taxon>Mollusca</taxon>
        <taxon>Gastropoda</taxon>
        <taxon>Heterobranchia</taxon>
        <taxon>Euthyneura</taxon>
        <taxon>Panpulmonata</taxon>
        <taxon>Sacoglossa</taxon>
        <taxon>Placobranchoidea</taxon>
        <taxon>Plakobranchidae</taxon>
        <taxon>Elysia</taxon>
    </lineage>
</organism>